<dbReference type="Proteomes" id="UP000886842">
    <property type="component" value="Unassembled WGS sequence"/>
</dbReference>
<dbReference type="AlphaFoldDB" id="A0A9D1KNI8"/>
<sequence>MTQPPFATFNDLFAAEPHGLAAAGLDLFRTPKIRQNDLQTWLRSLVMERGQTFLGLNVGEPPPLEASEHRIILIWEHAMVAARTVDGSDHTATGLLLLDPRVMGWAYEQRLQHLRSATSASDLR</sequence>
<reference evidence="1" key="2">
    <citation type="journal article" date="2021" name="PeerJ">
        <title>Extensive microbial diversity within the chicken gut microbiome revealed by metagenomics and culture.</title>
        <authorList>
            <person name="Gilroy R."/>
            <person name="Ravi A."/>
            <person name="Getino M."/>
            <person name="Pursley I."/>
            <person name="Horton D.L."/>
            <person name="Alikhan N.F."/>
            <person name="Baker D."/>
            <person name="Gharbi K."/>
            <person name="Hall N."/>
            <person name="Watson M."/>
            <person name="Adriaenssens E.M."/>
            <person name="Foster-Nyarko E."/>
            <person name="Jarju S."/>
            <person name="Secka A."/>
            <person name="Antonio M."/>
            <person name="Oren A."/>
            <person name="Chaudhuri R.R."/>
            <person name="La Ragione R."/>
            <person name="Hildebrand F."/>
            <person name="Pallen M.J."/>
        </authorList>
    </citation>
    <scope>NUCLEOTIDE SEQUENCE</scope>
    <source>
        <strain evidence="1">ChiGjej1B1-24693</strain>
    </source>
</reference>
<proteinExistence type="predicted"/>
<evidence type="ECO:0000313" key="2">
    <source>
        <dbReference type="Proteomes" id="UP000886842"/>
    </source>
</evidence>
<protein>
    <submittedName>
        <fullName evidence="1">Uncharacterized protein</fullName>
    </submittedName>
</protein>
<gene>
    <name evidence="1" type="ORF">IAA98_13410</name>
</gene>
<organism evidence="1 2">
    <name type="scientific">Candidatus Avipropionibacterium avicola</name>
    <dbReference type="NCBI Taxonomy" id="2840701"/>
    <lineage>
        <taxon>Bacteria</taxon>
        <taxon>Bacillati</taxon>
        <taxon>Actinomycetota</taxon>
        <taxon>Actinomycetes</taxon>
        <taxon>Propionibacteriales</taxon>
        <taxon>Propionibacteriaceae</taxon>
        <taxon>Propionibacteriaceae incertae sedis</taxon>
        <taxon>Candidatus Avipropionibacterium</taxon>
    </lineage>
</organism>
<comment type="caution">
    <text evidence="1">The sequence shown here is derived from an EMBL/GenBank/DDBJ whole genome shotgun (WGS) entry which is preliminary data.</text>
</comment>
<reference evidence="1" key="1">
    <citation type="submission" date="2020-10" db="EMBL/GenBank/DDBJ databases">
        <authorList>
            <person name="Gilroy R."/>
        </authorList>
    </citation>
    <scope>NUCLEOTIDE SEQUENCE</scope>
    <source>
        <strain evidence="1">ChiGjej1B1-24693</strain>
    </source>
</reference>
<name>A0A9D1KNI8_9ACTN</name>
<evidence type="ECO:0000313" key="1">
    <source>
        <dbReference type="EMBL" id="HIT76576.1"/>
    </source>
</evidence>
<accession>A0A9D1KNI8</accession>
<dbReference type="EMBL" id="DVLP01000392">
    <property type="protein sequence ID" value="HIT76576.1"/>
    <property type="molecule type" value="Genomic_DNA"/>
</dbReference>